<feature type="binding site" evidence="11">
    <location>
        <begin position="70"/>
        <end position="72"/>
    </location>
    <ligand>
        <name>FMN</name>
        <dbReference type="ChEBI" id="CHEBI:58210"/>
    </ligand>
</feature>
<keyword evidence="14" id="KW-1185">Reference proteome</keyword>
<feature type="binding site" evidence="11">
    <location>
        <begin position="11"/>
        <end position="12"/>
    </location>
    <ligand>
        <name>substrate</name>
    </ligand>
</feature>
<dbReference type="RefSeq" id="WP_379864065.1">
    <property type="nucleotide sequence ID" value="NZ_JBHTBW010000019.1"/>
</dbReference>
<organism evidence="13 14">
    <name type="scientific">Laceyella putida</name>
    <dbReference type="NCBI Taxonomy" id="110101"/>
    <lineage>
        <taxon>Bacteria</taxon>
        <taxon>Bacillati</taxon>
        <taxon>Bacillota</taxon>
        <taxon>Bacilli</taxon>
        <taxon>Bacillales</taxon>
        <taxon>Thermoactinomycetaceae</taxon>
        <taxon>Laceyella</taxon>
    </lineage>
</organism>
<feature type="binding site" evidence="11">
    <location>
        <position position="100"/>
    </location>
    <ligand>
        <name>FMN</name>
        <dbReference type="ChEBI" id="CHEBI:58210"/>
    </ligand>
</feature>
<comment type="caution">
    <text evidence="11">Lacks conserved residue(s) required for the propagation of feature annotation.</text>
</comment>
<feature type="binding site" evidence="11">
    <location>
        <begin position="275"/>
        <end position="277"/>
    </location>
    <ligand>
        <name>FMN</name>
        <dbReference type="ChEBI" id="CHEBI:58210"/>
    </ligand>
</feature>
<evidence type="ECO:0000256" key="7">
    <source>
        <dbReference type="ARBA" id="ARBA00022857"/>
    </source>
</evidence>
<name>A0ABW2RIF5_9BACL</name>
<feature type="binding site" evidence="11">
    <location>
        <position position="128"/>
    </location>
    <ligand>
        <name>FMN</name>
        <dbReference type="ChEBI" id="CHEBI:58210"/>
    </ligand>
</feature>
<gene>
    <name evidence="11 13" type="primary">fni</name>
    <name evidence="13" type="ORF">ACFQNG_06415</name>
</gene>
<evidence type="ECO:0000256" key="9">
    <source>
        <dbReference type="ARBA" id="ARBA00023235"/>
    </source>
</evidence>
<evidence type="ECO:0000256" key="6">
    <source>
        <dbReference type="ARBA" id="ARBA00022842"/>
    </source>
</evidence>
<evidence type="ECO:0000256" key="11">
    <source>
        <dbReference type="HAMAP-Rule" id="MF_00354"/>
    </source>
</evidence>
<dbReference type="Pfam" id="PF01070">
    <property type="entry name" value="FMN_dh"/>
    <property type="match status" value="2"/>
</dbReference>
<dbReference type="HAMAP" id="MF_00354">
    <property type="entry name" value="Idi_2"/>
    <property type="match status" value="1"/>
</dbReference>
<comment type="cofactor">
    <cofactor evidence="11">
        <name>NADPH</name>
        <dbReference type="ChEBI" id="CHEBI:57783"/>
    </cofactor>
</comment>
<dbReference type="Proteomes" id="UP001596500">
    <property type="component" value="Unassembled WGS sequence"/>
</dbReference>
<evidence type="ECO:0000256" key="10">
    <source>
        <dbReference type="ARBA" id="ARBA00025810"/>
    </source>
</evidence>
<evidence type="ECO:0000259" key="12">
    <source>
        <dbReference type="Pfam" id="PF01070"/>
    </source>
</evidence>
<feature type="domain" description="FMN-dependent dehydrogenase" evidence="12">
    <location>
        <begin position="12"/>
        <end position="101"/>
    </location>
</feature>
<comment type="function">
    <text evidence="11">Involved in the biosynthesis of isoprenoids. Catalyzes the 1,3-allylic rearrangement of the homoallylic substrate isopentenyl (IPP) to its allylic isomer, dimethylallyl diphosphate (DMAPP).</text>
</comment>
<keyword evidence="4 11" id="KW-0288">FMN</keyword>
<evidence type="ECO:0000256" key="5">
    <source>
        <dbReference type="ARBA" id="ARBA00022723"/>
    </source>
</evidence>
<evidence type="ECO:0000256" key="8">
    <source>
        <dbReference type="ARBA" id="ARBA00023229"/>
    </source>
</evidence>
<dbReference type="PANTHER" id="PTHR43665">
    <property type="entry name" value="ISOPENTENYL-DIPHOSPHATE DELTA-ISOMERASE"/>
    <property type="match status" value="1"/>
</dbReference>
<dbReference type="InterPro" id="IPR013785">
    <property type="entry name" value="Aldolase_TIM"/>
</dbReference>
<accession>A0ABW2RIF5</accession>
<dbReference type="GO" id="GO:0004452">
    <property type="term" value="F:isopentenyl-diphosphate delta-isomerase activity"/>
    <property type="evidence" value="ECO:0007669"/>
    <property type="project" value="UniProtKB-EC"/>
</dbReference>
<feature type="domain" description="FMN-dependent dehydrogenase" evidence="12">
    <location>
        <begin position="178"/>
        <end position="338"/>
    </location>
</feature>
<evidence type="ECO:0000313" key="14">
    <source>
        <dbReference type="Proteomes" id="UP001596500"/>
    </source>
</evidence>
<evidence type="ECO:0000256" key="3">
    <source>
        <dbReference type="ARBA" id="ARBA00022630"/>
    </source>
</evidence>
<dbReference type="Gene3D" id="3.20.20.70">
    <property type="entry name" value="Aldolase class I"/>
    <property type="match status" value="1"/>
</dbReference>
<feature type="binding site" evidence="11">
    <location>
        <position position="195"/>
    </location>
    <ligand>
        <name>FMN</name>
        <dbReference type="ChEBI" id="CHEBI:58210"/>
    </ligand>
</feature>
<evidence type="ECO:0000256" key="2">
    <source>
        <dbReference type="ARBA" id="ARBA00022490"/>
    </source>
</evidence>
<protein>
    <recommendedName>
        <fullName evidence="11">Isopentenyl-diphosphate delta-isomerase</fullName>
        <shortName evidence="11">IPP isomerase</shortName>
        <ecNumber evidence="11">5.3.3.2</ecNumber>
    </recommendedName>
    <alternativeName>
        <fullName evidence="11">Isopentenyl diphosphate:dimethylallyl diphosphate isomerase</fullName>
    </alternativeName>
    <alternativeName>
        <fullName evidence="11">Isopentenyl pyrophosphate isomerase</fullName>
    </alternativeName>
    <alternativeName>
        <fullName evidence="11">Type 2 isopentenyl diphosphate isomerase</fullName>
        <shortName evidence="11">IDI-2</shortName>
    </alternativeName>
</protein>
<evidence type="ECO:0000256" key="4">
    <source>
        <dbReference type="ARBA" id="ARBA00022643"/>
    </source>
</evidence>
<keyword evidence="8 11" id="KW-0414">Isoprene biosynthesis</keyword>
<comment type="subcellular location">
    <subcellularLocation>
        <location evidence="11">Cytoplasm</location>
    </subcellularLocation>
</comment>
<feature type="binding site" evidence="11">
    <location>
        <position position="163"/>
    </location>
    <ligand>
        <name>substrate</name>
    </ligand>
</feature>
<dbReference type="SUPFAM" id="SSF51395">
    <property type="entry name" value="FMN-linked oxidoreductases"/>
    <property type="match status" value="1"/>
</dbReference>
<keyword evidence="7 11" id="KW-0521">NADP</keyword>
<sequence>MLERQEGTKRRKSEHIDIVLKRDVTGKSITTGFERYRFRHQALPECDFADVSLETAFLGKRIKTPLLISSMTGGTKETGEINRQLAMAAQARGWVLALGSMRVALEYPEAMETFQMRHVAPDIPILANVGAVQLNKGLGVDECLRLVEQIEADGLILHLNPLQEVFQPEGDTEFSGLLDKIERLCRTLEMPVGIKEVGWGIHGELAKALVERGVAFIDVAGAGGTSWSQVEKYRSHEPVRFEAADAFVDWGIPTSQCILEVRHLVPEAMIIASGGVKNGVEAAKAIALGADLVGFGRTLLQSAVQNPAGLIRRLEQVELEMRMAMFATGIRTIKELKNTERMEKIKE</sequence>
<keyword evidence="3 11" id="KW-0285">Flavoprotein</keyword>
<keyword evidence="9 11" id="KW-0413">Isomerase</keyword>
<dbReference type="PIRSF" id="PIRSF003314">
    <property type="entry name" value="IPP_isomerase"/>
    <property type="match status" value="1"/>
</dbReference>
<keyword evidence="5 11" id="KW-0479">Metal-binding</keyword>
<dbReference type="EC" id="5.3.3.2" evidence="11"/>
<comment type="similarity">
    <text evidence="11">Belongs to the IPP isomerase type 2 family.</text>
</comment>
<comment type="caution">
    <text evidence="13">The sequence shown here is derived from an EMBL/GenBank/DDBJ whole genome shotgun (WGS) entry which is preliminary data.</text>
</comment>
<feature type="binding site" evidence="11">
    <location>
        <begin position="100"/>
        <end position="102"/>
    </location>
    <ligand>
        <name>substrate</name>
    </ligand>
</feature>
<feature type="binding site" evidence="11">
    <location>
        <position position="164"/>
    </location>
    <ligand>
        <name>Mg(2+)</name>
        <dbReference type="ChEBI" id="CHEBI:18420"/>
    </ligand>
</feature>
<comment type="subunit">
    <text evidence="10 11">Homooctamer. Dimer of tetramers.</text>
</comment>
<dbReference type="InterPro" id="IPR011179">
    <property type="entry name" value="IPdP_isomerase"/>
</dbReference>
<dbReference type="PANTHER" id="PTHR43665:SF1">
    <property type="entry name" value="ISOPENTENYL-DIPHOSPHATE DELTA-ISOMERASE"/>
    <property type="match status" value="1"/>
</dbReference>
<evidence type="ECO:0000256" key="1">
    <source>
        <dbReference type="ARBA" id="ARBA00001917"/>
    </source>
</evidence>
<keyword evidence="6 11" id="KW-0460">Magnesium</keyword>
<comment type="cofactor">
    <cofactor evidence="1 11">
        <name>FMN</name>
        <dbReference type="ChEBI" id="CHEBI:58210"/>
    </cofactor>
</comment>
<reference evidence="14" key="1">
    <citation type="journal article" date="2019" name="Int. J. Syst. Evol. Microbiol.">
        <title>The Global Catalogue of Microorganisms (GCM) 10K type strain sequencing project: providing services to taxonomists for standard genome sequencing and annotation.</title>
        <authorList>
            <consortium name="The Broad Institute Genomics Platform"/>
            <consortium name="The Broad Institute Genome Sequencing Center for Infectious Disease"/>
            <person name="Wu L."/>
            <person name="Ma J."/>
        </authorList>
    </citation>
    <scope>NUCLEOTIDE SEQUENCE [LARGE SCALE GENOMIC DNA]</scope>
    <source>
        <strain evidence="14">CGMCC 1.12942</strain>
    </source>
</reference>
<dbReference type="EMBL" id="JBHTBW010000019">
    <property type="protein sequence ID" value="MFC7440782.1"/>
    <property type="molecule type" value="Genomic_DNA"/>
</dbReference>
<comment type="catalytic activity">
    <reaction evidence="11">
        <text>isopentenyl diphosphate = dimethylallyl diphosphate</text>
        <dbReference type="Rhea" id="RHEA:23284"/>
        <dbReference type="ChEBI" id="CHEBI:57623"/>
        <dbReference type="ChEBI" id="CHEBI:128769"/>
        <dbReference type="EC" id="5.3.3.2"/>
    </reaction>
</comment>
<proteinExistence type="inferred from homology"/>
<comment type="cofactor">
    <cofactor evidence="11">
        <name>Mg(2+)</name>
        <dbReference type="ChEBI" id="CHEBI:18420"/>
    </cofactor>
</comment>
<feature type="binding site" evidence="11">
    <location>
        <position position="225"/>
    </location>
    <ligand>
        <name>FMN</name>
        <dbReference type="ChEBI" id="CHEBI:58210"/>
    </ligand>
</feature>
<dbReference type="InterPro" id="IPR000262">
    <property type="entry name" value="FMN-dep_DH"/>
</dbReference>
<dbReference type="CDD" id="cd02811">
    <property type="entry name" value="IDI-2_FMN"/>
    <property type="match status" value="1"/>
</dbReference>
<feature type="binding site" evidence="11">
    <location>
        <position position="69"/>
    </location>
    <ligand>
        <name>FMN</name>
        <dbReference type="ChEBI" id="CHEBI:58210"/>
    </ligand>
</feature>
<dbReference type="NCBIfam" id="TIGR02151">
    <property type="entry name" value="IPP_isom_2"/>
    <property type="match status" value="1"/>
</dbReference>
<evidence type="ECO:0000313" key="13">
    <source>
        <dbReference type="EMBL" id="MFC7440782.1"/>
    </source>
</evidence>
<keyword evidence="2 11" id="KW-0963">Cytoplasm</keyword>